<dbReference type="Gene3D" id="3.10.310.10">
    <property type="entry name" value="Diaminopimelate Epimerase, Chain A, domain 1"/>
    <property type="match status" value="1"/>
</dbReference>
<dbReference type="Pfam" id="PF04303">
    <property type="entry name" value="PrpF"/>
    <property type="match status" value="1"/>
</dbReference>
<evidence type="ECO:0000256" key="1">
    <source>
        <dbReference type="ARBA" id="ARBA00007673"/>
    </source>
</evidence>
<evidence type="ECO:0008006" key="5">
    <source>
        <dbReference type="Google" id="ProtNLM"/>
    </source>
</evidence>
<keyword evidence="2" id="KW-0413">Isomerase</keyword>
<evidence type="ECO:0000313" key="4">
    <source>
        <dbReference type="Proteomes" id="UP000249922"/>
    </source>
</evidence>
<sequence>MPQKAIPFLMMRGGTSRGLYFSRTDLPDNRDRLAQVLVAWRVRRAGHAGGHISG</sequence>
<dbReference type="InterPro" id="IPR007400">
    <property type="entry name" value="PrpF-like"/>
</dbReference>
<organism evidence="3 4">
    <name type="scientific">Paracoccus mutanolyticus</name>
    <dbReference type="NCBI Taxonomy" id="1499308"/>
    <lineage>
        <taxon>Bacteria</taxon>
        <taxon>Pseudomonadati</taxon>
        <taxon>Pseudomonadota</taxon>
        <taxon>Alphaproteobacteria</taxon>
        <taxon>Rhodobacterales</taxon>
        <taxon>Paracoccaceae</taxon>
        <taxon>Paracoccus</taxon>
    </lineage>
</organism>
<protein>
    <recommendedName>
        <fullName evidence="5">4-oxalomesaconate tautomerase</fullName>
    </recommendedName>
</protein>
<reference evidence="3 4" key="1">
    <citation type="submission" date="2018-06" db="EMBL/GenBank/DDBJ databases">
        <title>Complete genome sequence of Paracoccus mutanolyticus strain RSP-02 isolated from cellulosic waste.</title>
        <authorList>
            <person name="Amrutha R.N."/>
            <person name="Shrivastav A."/>
            <person name="Buddana S.K."/>
            <person name="Deshpande U."/>
            <person name="Prakasham R.S."/>
        </authorList>
    </citation>
    <scope>NUCLEOTIDE SEQUENCE [LARGE SCALE GENOMIC DNA]</scope>
    <source>
        <strain evidence="3 4">RSP-02</strain>
    </source>
</reference>
<keyword evidence="4" id="KW-1185">Reference proteome</keyword>
<dbReference type="SUPFAM" id="SSF54506">
    <property type="entry name" value="Diaminopimelate epimerase-like"/>
    <property type="match status" value="1"/>
</dbReference>
<name>A0ABM6WTA8_9RHOB</name>
<accession>A0ABM6WTA8</accession>
<dbReference type="Proteomes" id="UP000249922">
    <property type="component" value="Chromosome"/>
</dbReference>
<evidence type="ECO:0000256" key="2">
    <source>
        <dbReference type="ARBA" id="ARBA00023235"/>
    </source>
</evidence>
<evidence type="ECO:0000313" key="3">
    <source>
        <dbReference type="EMBL" id="AWX93887.1"/>
    </source>
</evidence>
<dbReference type="EMBL" id="CP030239">
    <property type="protein sequence ID" value="AWX93887.1"/>
    <property type="molecule type" value="Genomic_DNA"/>
</dbReference>
<comment type="similarity">
    <text evidence="1">Belongs to the PrpF family.</text>
</comment>
<gene>
    <name evidence="3" type="ORF">DPM13_15040</name>
</gene>
<proteinExistence type="inferred from homology"/>